<name>A0A9X0CCZ2_9CNID</name>
<evidence type="ECO:0000313" key="9">
    <source>
        <dbReference type="EMBL" id="KAJ7322768.1"/>
    </source>
</evidence>
<feature type="region of interest" description="Disordered" evidence="7">
    <location>
        <begin position="126"/>
        <end position="223"/>
    </location>
</feature>
<evidence type="ECO:0000256" key="3">
    <source>
        <dbReference type="ARBA" id="ARBA00022737"/>
    </source>
</evidence>
<dbReference type="InterPro" id="IPR036855">
    <property type="entry name" value="Znf_CCCH_sf"/>
</dbReference>
<dbReference type="SMART" id="SM00356">
    <property type="entry name" value="ZnF_C3H1"/>
    <property type="match status" value="2"/>
</dbReference>
<evidence type="ECO:0000256" key="7">
    <source>
        <dbReference type="SAM" id="MobiDB-lite"/>
    </source>
</evidence>
<dbReference type="InterPro" id="IPR045124">
    <property type="entry name" value="Su(sable)-like"/>
</dbReference>
<evidence type="ECO:0000313" key="10">
    <source>
        <dbReference type="Proteomes" id="UP001163046"/>
    </source>
</evidence>
<keyword evidence="4 6" id="KW-0863">Zinc-finger</keyword>
<evidence type="ECO:0000256" key="6">
    <source>
        <dbReference type="PROSITE-ProRule" id="PRU00723"/>
    </source>
</evidence>
<evidence type="ECO:0000256" key="5">
    <source>
        <dbReference type="ARBA" id="ARBA00022833"/>
    </source>
</evidence>
<dbReference type="OrthoDB" id="5980756at2759"/>
<dbReference type="PANTHER" id="PTHR13119:SF12">
    <property type="entry name" value="PROTEIN SUPPRESSOR OF SABLE"/>
    <property type="match status" value="1"/>
</dbReference>
<feature type="compositionally biased region" description="Polar residues" evidence="7">
    <location>
        <begin position="156"/>
        <end position="170"/>
    </location>
</feature>
<evidence type="ECO:0000256" key="4">
    <source>
        <dbReference type="ARBA" id="ARBA00022771"/>
    </source>
</evidence>
<sequence>MVSSCPVDLTVAASEKLLKNKSRGGQHAKKFKKAKRKAEAIERIRRGDPPPRHVPKKRVFVELPKPICAFYMEGKCRKGSDCSFRHDRSALIKRKEVCRCWEGDRCKFSHDALTEETGQLLRAFLNPPTEDPAQLPQEKNLASQQTGGGNTRVEDTLQTATASSPYNLRASTRKRTLSTDGEGTGGKISRQENPGKDQEDASQANNEGQRCAFLPGLYRDLSK</sequence>
<dbReference type="InterPro" id="IPR054361">
    <property type="entry name" value="Znf-CCCH_ZC3H4/6/8"/>
</dbReference>
<keyword evidence="1" id="KW-0597">Phosphoprotein</keyword>
<keyword evidence="10" id="KW-1185">Reference proteome</keyword>
<protein>
    <submittedName>
        <fullName evidence="9">Zinc finger CCCH domain-containing protein 6</fullName>
    </submittedName>
</protein>
<dbReference type="Pfam" id="PF22623">
    <property type="entry name" value="zf-CCCH_9"/>
    <property type="match status" value="1"/>
</dbReference>
<feature type="zinc finger region" description="C3H1-type" evidence="6">
    <location>
        <begin position="62"/>
        <end position="89"/>
    </location>
</feature>
<feature type="domain" description="C3H1-type" evidence="8">
    <location>
        <begin position="62"/>
        <end position="89"/>
    </location>
</feature>
<organism evidence="9 10">
    <name type="scientific">Desmophyllum pertusum</name>
    <dbReference type="NCBI Taxonomy" id="174260"/>
    <lineage>
        <taxon>Eukaryota</taxon>
        <taxon>Metazoa</taxon>
        <taxon>Cnidaria</taxon>
        <taxon>Anthozoa</taxon>
        <taxon>Hexacorallia</taxon>
        <taxon>Scleractinia</taxon>
        <taxon>Caryophylliina</taxon>
        <taxon>Caryophylliidae</taxon>
        <taxon>Desmophyllum</taxon>
    </lineage>
</organism>
<dbReference type="Proteomes" id="UP001163046">
    <property type="component" value="Unassembled WGS sequence"/>
</dbReference>
<dbReference type="EMBL" id="MU827819">
    <property type="protein sequence ID" value="KAJ7322768.1"/>
    <property type="molecule type" value="Genomic_DNA"/>
</dbReference>
<dbReference type="GO" id="GO:0045892">
    <property type="term" value="P:negative regulation of DNA-templated transcription"/>
    <property type="evidence" value="ECO:0007669"/>
    <property type="project" value="InterPro"/>
</dbReference>
<keyword evidence="3" id="KW-0677">Repeat</keyword>
<dbReference type="AlphaFoldDB" id="A0A9X0CCZ2"/>
<keyword evidence="2 6" id="KW-0479">Metal-binding</keyword>
<evidence type="ECO:0000256" key="1">
    <source>
        <dbReference type="ARBA" id="ARBA00022553"/>
    </source>
</evidence>
<proteinExistence type="predicted"/>
<evidence type="ECO:0000256" key="2">
    <source>
        <dbReference type="ARBA" id="ARBA00022723"/>
    </source>
</evidence>
<feature type="compositionally biased region" description="Basic and acidic residues" evidence="7">
    <location>
        <begin position="189"/>
        <end position="199"/>
    </location>
</feature>
<dbReference type="Gene3D" id="4.10.1000.10">
    <property type="entry name" value="Zinc finger, CCCH-type"/>
    <property type="match status" value="1"/>
</dbReference>
<dbReference type="SUPFAM" id="SSF90229">
    <property type="entry name" value="CCCH zinc finger"/>
    <property type="match status" value="2"/>
</dbReference>
<dbReference type="PANTHER" id="PTHR13119">
    <property type="entry name" value="ZINC FINGER CCCH DOMAIN-CONTAINING PROTEI"/>
    <property type="match status" value="1"/>
</dbReference>
<comment type="caution">
    <text evidence="9">The sequence shown here is derived from an EMBL/GenBank/DDBJ whole genome shotgun (WGS) entry which is preliminary data.</text>
</comment>
<reference evidence="9" key="1">
    <citation type="submission" date="2023-01" db="EMBL/GenBank/DDBJ databases">
        <title>Genome assembly of the deep-sea coral Lophelia pertusa.</title>
        <authorList>
            <person name="Herrera S."/>
            <person name="Cordes E."/>
        </authorList>
    </citation>
    <scope>NUCLEOTIDE SEQUENCE</scope>
    <source>
        <strain evidence="9">USNM1676648</strain>
        <tissue evidence="9">Polyp</tissue>
    </source>
</reference>
<dbReference type="GO" id="GO:0003723">
    <property type="term" value="F:RNA binding"/>
    <property type="evidence" value="ECO:0007669"/>
    <property type="project" value="InterPro"/>
</dbReference>
<gene>
    <name evidence="9" type="primary">ZC3H6</name>
    <name evidence="9" type="ORF">OS493_032951</name>
</gene>
<dbReference type="PROSITE" id="PS50103">
    <property type="entry name" value="ZF_C3H1"/>
    <property type="match status" value="1"/>
</dbReference>
<dbReference type="InterPro" id="IPR000571">
    <property type="entry name" value="Znf_CCCH"/>
</dbReference>
<dbReference type="GO" id="GO:0008270">
    <property type="term" value="F:zinc ion binding"/>
    <property type="evidence" value="ECO:0007669"/>
    <property type="project" value="UniProtKB-KW"/>
</dbReference>
<dbReference type="GO" id="GO:0005634">
    <property type="term" value="C:nucleus"/>
    <property type="evidence" value="ECO:0007669"/>
    <property type="project" value="TreeGrafter"/>
</dbReference>
<dbReference type="Pfam" id="PF00642">
    <property type="entry name" value="zf-CCCH"/>
    <property type="match status" value="1"/>
</dbReference>
<keyword evidence="5 6" id="KW-0862">Zinc</keyword>
<evidence type="ECO:0000259" key="8">
    <source>
        <dbReference type="PROSITE" id="PS50103"/>
    </source>
</evidence>
<accession>A0A9X0CCZ2</accession>